<dbReference type="EMBL" id="CACRXK020015148">
    <property type="protein sequence ID" value="CAB4027955.1"/>
    <property type="molecule type" value="Genomic_DNA"/>
</dbReference>
<accession>A0A6S7J7C8</accession>
<dbReference type="InterPro" id="IPR018378">
    <property type="entry name" value="C-type_lectin_CS"/>
</dbReference>
<dbReference type="SUPFAM" id="SSF56436">
    <property type="entry name" value="C-type lectin-like"/>
    <property type="match status" value="2"/>
</dbReference>
<dbReference type="InterPro" id="IPR016187">
    <property type="entry name" value="CTDL_fold"/>
</dbReference>
<dbReference type="PROSITE" id="PS00615">
    <property type="entry name" value="C_TYPE_LECTIN_1"/>
    <property type="match status" value="1"/>
</dbReference>
<dbReference type="CDD" id="cd00037">
    <property type="entry name" value="CLECT"/>
    <property type="match status" value="1"/>
</dbReference>
<dbReference type="InterPro" id="IPR050828">
    <property type="entry name" value="C-type_lectin/matrix_domain"/>
</dbReference>
<dbReference type="Pfam" id="PF00059">
    <property type="entry name" value="Lectin_C"/>
    <property type="match status" value="1"/>
</dbReference>
<keyword evidence="3" id="KW-1185">Reference proteome</keyword>
<name>A0A6S7J7C8_PARCT</name>
<dbReference type="SMART" id="SM00034">
    <property type="entry name" value="CLECT"/>
    <property type="match status" value="2"/>
</dbReference>
<dbReference type="InterPro" id="IPR001304">
    <property type="entry name" value="C-type_lectin-like"/>
</dbReference>
<organism evidence="2 3">
    <name type="scientific">Paramuricea clavata</name>
    <name type="common">Red gorgonian</name>
    <name type="synonym">Violescent sea-whip</name>
    <dbReference type="NCBI Taxonomy" id="317549"/>
    <lineage>
        <taxon>Eukaryota</taxon>
        <taxon>Metazoa</taxon>
        <taxon>Cnidaria</taxon>
        <taxon>Anthozoa</taxon>
        <taxon>Octocorallia</taxon>
        <taxon>Malacalcyonacea</taxon>
        <taxon>Plexauridae</taxon>
        <taxon>Paramuricea</taxon>
    </lineage>
</organism>
<evidence type="ECO:0000313" key="3">
    <source>
        <dbReference type="Proteomes" id="UP001152795"/>
    </source>
</evidence>
<dbReference type="PANTHER" id="PTHR45710">
    <property type="entry name" value="C-TYPE LECTIN DOMAIN-CONTAINING PROTEIN 180"/>
    <property type="match status" value="1"/>
</dbReference>
<protein>
    <submittedName>
        <fullName evidence="2">Uncharacterized protein</fullName>
    </submittedName>
</protein>
<evidence type="ECO:0000313" key="2">
    <source>
        <dbReference type="EMBL" id="CAB4027955.1"/>
    </source>
</evidence>
<dbReference type="Gene3D" id="3.10.100.10">
    <property type="entry name" value="Mannose-Binding Protein A, subunit A"/>
    <property type="match status" value="2"/>
</dbReference>
<dbReference type="PROSITE" id="PS50041">
    <property type="entry name" value="C_TYPE_LECTIN_2"/>
    <property type="match status" value="1"/>
</dbReference>
<dbReference type="InterPro" id="IPR016186">
    <property type="entry name" value="C-type_lectin-like/link_sf"/>
</dbReference>
<dbReference type="Proteomes" id="UP001152795">
    <property type="component" value="Unassembled WGS sequence"/>
</dbReference>
<evidence type="ECO:0000256" key="1">
    <source>
        <dbReference type="ARBA" id="ARBA00023157"/>
    </source>
</evidence>
<sequence length="294" mass="33929">MSIWDNILAHITAICDTEEWLRFRNSCYIIVKRQVTCADARKKCENYGVKLAVINDTEERKVFENKDLIVWISDVDKLHNQSDSSFKHCGQTEQGIESAQGNNTTILFLNDFICEKKGNCPDYWNLANNSFRWRVFDNVLMTWQAAHAFCLHQNSRLLNSNDVQVINKTSSSLKDGKRYWINSTQIKVYLPHDPLHGWYWLDGGQFNASHRRGLYGDLTYSGEEERCAIIRNRKNGIWEDSPCSAGHPFICKKRKLNRNTLEDKLFDTTKEIIGIINSSNFKGSFKSTIGSRTA</sequence>
<feature type="non-terminal residue" evidence="2">
    <location>
        <position position="294"/>
    </location>
</feature>
<reference evidence="2" key="1">
    <citation type="submission" date="2020-04" db="EMBL/GenBank/DDBJ databases">
        <authorList>
            <person name="Alioto T."/>
            <person name="Alioto T."/>
            <person name="Gomez Garrido J."/>
        </authorList>
    </citation>
    <scope>NUCLEOTIDE SEQUENCE</scope>
    <source>
        <strain evidence="2">A484AB</strain>
    </source>
</reference>
<keyword evidence="1" id="KW-1015">Disulfide bond</keyword>
<gene>
    <name evidence="2" type="ORF">PACLA_8A009268</name>
</gene>
<dbReference type="AlphaFoldDB" id="A0A6S7J7C8"/>
<dbReference type="PANTHER" id="PTHR45710:SF26">
    <property type="entry name" value="RH26557P"/>
    <property type="match status" value="1"/>
</dbReference>
<comment type="caution">
    <text evidence="2">The sequence shown here is derived from an EMBL/GenBank/DDBJ whole genome shotgun (WGS) entry which is preliminary data.</text>
</comment>
<proteinExistence type="predicted"/>